<keyword evidence="3" id="KW-1185">Reference proteome</keyword>
<evidence type="ECO:0000313" key="2">
    <source>
        <dbReference type="EMBL" id="CAE7431477.1"/>
    </source>
</evidence>
<feature type="repeat" description="ANK" evidence="1">
    <location>
        <begin position="252"/>
        <end position="284"/>
    </location>
</feature>
<dbReference type="Pfam" id="PF13637">
    <property type="entry name" value="Ank_4"/>
    <property type="match status" value="1"/>
</dbReference>
<gene>
    <name evidence="2" type="primary">ANKRD50</name>
    <name evidence="2" type="ORF">SNAT2548_LOCUS23450</name>
</gene>
<dbReference type="Proteomes" id="UP000604046">
    <property type="component" value="Unassembled WGS sequence"/>
</dbReference>
<dbReference type="InterPro" id="IPR036770">
    <property type="entry name" value="Ankyrin_rpt-contain_sf"/>
</dbReference>
<dbReference type="InterPro" id="IPR052771">
    <property type="entry name" value="Neurotrophin_sig_adaptor"/>
</dbReference>
<feature type="repeat" description="ANK" evidence="1">
    <location>
        <begin position="285"/>
        <end position="317"/>
    </location>
</feature>
<dbReference type="GO" id="GO:0030165">
    <property type="term" value="F:PDZ domain binding"/>
    <property type="evidence" value="ECO:0007669"/>
    <property type="project" value="TreeGrafter"/>
</dbReference>
<feature type="repeat" description="ANK" evidence="1">
    <location>
        <begin position="186"/>
        <end position="218"/>
    </location>
</feature>
<dbReference type="Pfam" id="PF12796">
    <property type="entry name" value="Ank_2"/>
    <property type="match status" value="2"/>
</dbReference>
<dbReference type="PANTHER" id="PTHR24116">
    <property type="entry name" value="KINASE D-INTERACTING SUBSTRATE OF 220 KDA"/>
    <property type="match status" value="1"/>
</dbReference>
<dbReference type="SMART" id="SM00248">
    <property type="entry name" value="ANK"/>
    <property type="match status" value="8"/>
</dbReference>
<dbReference type="PROSITE" id="PS50297">
    <property type="entry name" value="ANK_REP_REGION"/>
    <property type="match status" value="7"/>
</dbReference>
<feature type="repeat" description="ANK" evidence="1">
    <location>
        <begin position="351"/>
        <end position="384"/>
    </location>
</feature>
<protein>
    <submittedName>
        <fullName evidence="2">ANKRD50 protein</fullName>
    </submittedName>
</protein>
<evidence type="ECO:0000313" key="3">
    <source>
        <dbReference type="Proteomes" id="UP000604046"/>
    </source>
</evidence>
<reference evidence="2" key="1">
    <citation type="submission" date="2021-02" db="EMBL/GenBank/DDBJ databases">
        <authorList>
            <person name="Dougan E. K."/>
            <person name="Rhodes N."/>
            <person name="Thang M."/>
            <person name="Chan C."/>
        </authorList>
    </citation>
    <scope>NUCLEOTIDE SEQUENCE</scope>
</reference>
<dbReference type="PANTHER" id="PTHR24116:SF0">
    <property type="entry name" value="KINASE D-INTERACTING SUBSTRATE OF 220 KDA"/>
    <property type="match status" value="1"/>
</dbReference>
<proteinExistence type="predicted"/>
<keyword evidence="1" id="KW-0040">ANK repeat</keyword>
<dbReference type="PROSITE" id="PS50088">
    <property type="entry name" value="ANK_REPEAT"/>
    <property type="match status" value="7"/>
</dbReference>
<dbReference type="Pfam" id="PF00023">
    <property type="entry name" value="Ank"/>
    <property type="match status" value="1"/>
</dbReference>
<sequence length="414" mass="43949">MLRVLQMSGEEVAAVPAEELSDVKALKQRLQQQHGMPPRFRQRLLLHDTQAILDDTAELEGGMTLQLLLLNFNEPSQAATDELTTAASHGSAVQVESILLRPEDPDLEDAHGKTPLVAASVFGRLENARLLLEARADIHKAGEFRQAAGQPPWAVQPLWAASHHGHVDLVQLLEASADKDWAEDRQGRTALIVASDKGNSETAKVLLGAGADRDLAMNQGFTALMLASQKGHSNTVKVLLDAGAKKDLATDHGVTALIFASLNGHSQTVRVLLEAGADTDLADSEGCTALILASGKGHLETVLLLLEAGASKDLARNMGYTALILASARGRVEVARMLVEAGADKDRAGHHGTTSLMAAARGGHAGVARFLLLEAGADKDLADHKGRTALTLASKAGHGEIVTLLEDRKRPRLQ</sequence>
<dbReference type="EMBL" id="CAJNDS010002324">
    <property type="protein sequence ID" value="CAE7431477.1"/>
    <property type="molecule type" value="Genomic_DNA"/>
</dbReference>
<dbReference type="CDD" id="cd17039">
    <property type="entry name" value="Ubl_ubiquitin_like"/>
    <property type="match status" value="1"/>
</dbReference>
<dbReference type="OrthoDB" id="448455at2759"/>
<accession>A0A812RCL8</accession>
<dbReference type="GO" id="GO:0019887">
    <property type="term" value="F:protein kinase regulator activity"/>
    <property type="evidence" value="ECO:0007669"/>
    <property type="project" value="TreeGrafter"/>
</dbReference>
<feature type="repeat" description="ANK" evidence="1">
    <location>
        <begin position="219"/>
        <end position="251"/>
    </location>
</feature>
<dbReference type="InterPro" id="IPR002110">
    <property type="entry name" value="Ankyrin_rpt"/>
</dbReference>
<evidence type="ECO:0000256" key="1">
    <source>
        <dbReference type="PROSITE-ProRule" id="PRU00023"/>
    </source>
</evidence>
<organism evidence="2 3">
    <name type="scientific">Symbiodinium natans</name>
    <dbReference type="NCBI Taxonomy" id="878477"/>
    <lineage>
        <taxon>Eukaryota</taxon>
        <taxon>Sar</taxon>
        <taxon>Alveolata</taxon>
        <taxon>Dinophyceae</taxon>
        <taxon>Suessiales</taxon>
        <taxon>Symbiodiniaceae</taxon>
        <taxon>Symbiodinium</taxon>
    </lineage>
</organism>
<name>A0A812RCL8_9DINO</name>
<feature type="repeat" description="ANK" evidence="1">
    <location>
        <begin position="318"/>
        <end position="350"/>
    </location>
</feature>
<feature type="repeat" description="ANK" evidence="1">
    <location>
        <begin position="111"/>
        <end position="143"/>
    </location>
</feature>
<comment type="caution">
    <text evidence="2">The sequence shown here is derived from an EMBL/GenBank/DDBJ whole genome shotgun (WGS) entry which is preliminary data.</text>
</comment>
<dbReference type="Gene3D" id="1.25.40.20">
    <property type="entry name" value="Ankyrin repeat-containing domain"/>
    <property type="match status" value="4"/>
</dbReference>
<dbReference type="SUPFAM" id="SSF48403">
    <property type="entry name" value="Ankyrin repeat"/>
    <property type="match status" value="1"/>
</dbReference>
<dbReference type="AlphaFoldDB" id="A0A812RCL8"/>